<dbReference type="Proteomes" id="UP000238205">
    <property type="component" value="Unassembled WGS sequence"/>
</dbReference>
<proteinExistence type="predicted"/>
<reference evidence="1 2" key="1">
    <citation type="submission" date="2018-03" db="EMBL/GenBank/DDBJ databases">
        <title>Genomic Encyclopedia of Archaeal and Bacterial Type Strains, Phase II (KMG-II): from individual species to whole genera.</title>
        <authorList>
            <person name="Goeker M."/>
        </authorList>
    </citation>
    <scope>NUCLEOTIDE SEQUENCE [LARGE SCALE GENOMIC DNA]</scope>
    <source>
        <strain evidence="1 2">DSM 13175</strain>
    </source>
</reference>
<sequence>MDNALECNVPGYFFIFCCLNDGQTIYLACAEIVLKVFALNQLLIQGIFYEVEK</sequence>
<evidence type="ECO:0000313" key="1">
    <source>
        <dbReference type="EMBL" id="PRY83008.1"/>
    </source>
</evidence>
<evidence type="ECO:0000313" key="2">
    <source>
        <dbReference type="Proteomes" id="UP000238205"/>
    </source>
</evidence>
<dbReference type="AlphaFoldDB" id="A0A2T0W8H5"/>
<name>A0A2T0W8H5_9LACT</name>
<organism evidence="1 2">
    <name type="scientific">Alkalibacterium olivapovliticus</name>
    <dbReference type="NCBI Taxonomy" id="99907"/>
    <lineage>
        <taxon>Bacteria</taxon>
        <taxon>Bacillati</taxon>
        <taxon>Bacillota</taxon>
        <taxon>Bacilli</taxon>
        <taxon>Lactobacillales</taxon>
        <taxon>Carnobacteriaceae</taxon>
        <taxon>Alkalibacterium</taxon>
    </lineage>
</organism>
<protein>
    <submittedName>
        <fullName evidence="1">Uncharacterized protein</fullName>
    </submittedName>
</protein>
<accession>A0A2T0W8H5</accession>
<comment type="caution">
    <text evidence="1">The sequence shown here is derived from an EMBL/GenBank/DDBJ whole genome shotgun (WGS) entry which is preliminary data.</text>
</comment>
<keyword evidence="2" id="KW-1185">Reference proteome</keyword>
<gene>
    <name evidence="1" type="ORF">CLV38_10784</name>
</gene>
<dbReference type="EMBL" id="PVTO01000007">
    <property type="protein sequence ID" value="PRY83008.1"/>
    <property type="molecule type" value="Genomic_DNA"/>
</dbReference>